<dbReference type="EC" id="5.2.1.8" evidence="5"/>
<keyword evidence="3" id="KW-0812">Transmembrane</keyword>
<dbReference type="SUPFAM" id="SSF50891">
    <property type="entry name" value="Cyclophilin-like"/>
    <property type="match status" value="1"/>
</dbReference>
<evidence type="ECO:0000256" key="3">
    <source>
        <dbReference type="SAM" id="Phobius"/>
    </source>
</evidence>
<dbReference type="Pfam" id="PF00160">
    <property type="entry name" value="Pro_isomerase"/>
    <property type="match status" value="1"/>
</dbReference>
<feature type="domain" description="PPIase cyclophilin-type" evidence="4">
    <location>
        <begin position="104"/>
        <end position="254"/>
    </location>
</feature>
<dbReference type="InterPro" id="IPR002130">
    <property type="entry name" value="Cyclophilin-type_PPIase_dom"/>
</dbReference>
<dbReference type="PROSITE" id="PS50072">
    <property type="entry name" value="CSA_PPIASE_2"/>
    <property type="match status" value="1"/>
</dbReference>
<dbReference type="EMBL" id="JBHSQJ010000078">
    <property type="protein sequence ID" value="MFC5909310.1"/>
    <property type="molecule type" value="Genomic_DNA"/>
</dbReference>
<accession>A0ABW1G5W2</accession>
<gene>
    <name evidence="5" type="ORF">ACFP3V_19070</name>
</gene>
<evidence type="ECO:0000313" key="5">
    <source>
        <dbReference type="EMBL" id="MFC5909310.1"/>
    </source>
</evidence>
<comment type="caution">
    <text evidence="5">The sequence shown here is derived from an EMBL/GenBank/DDBJ whole genome shotgun (WGS) entry which is preliminary data.</text>
</comment>
<name>A0ABW1G5W2_9ACTN</name>
<dbReference type="Gene3D" id="2.40.100.10">
    <property type="entry name" value="Cyclophilin-like"/>
    <property type="match status" value="1"/>
</dbReference>
<evidence type="ECO:0000256" key="1">
    <source>
        <dbReference type="ARBA" id="ARBA00002388"/>
    </source>
</evidence>
<keyword evidence="3" id="KW-1133">Transmembrane helix</keyword>
<organism evidence="5 6">
    <name type="scientific">Streptacidiphilus monticola</name>
    <dbReference type="NCBI Taxonomy" id="2161674"/>
    <lineage>
        <taxon>Bacteria</taxon>
        <taxon>Bacillati</taxon>
        <taxon>Actinomycetota</taxon>
        <taxon>Actinomycetes</taxon>
        <taxon>Kitasatosporales</taxon>
        <taxon>Streptomycetaceae</taxon>
        <taxon>Streptacidiphilus</taxon>
    </lineage>
</organism>
<dbReference type="InterPro" id="IPR044666">
    <property type="entry name" value="Cyclophilin_A-like"/>
</dbReference>
<dbReference type="RefSeq" id="WP_380584989.1">
    <property type="nucleotide sequence ID" value="NZ_JBHSQJ010000078.1"/>
</dbReference>
<dbReference type="Proteomes" id="UP001596174">
    <property type="component" value="Unassembled WGS sequence"/>
</dbReference>
<evidence type="ECO:0000313" key="6">
    <source>
        <dbReference type="Proteomes" id="UP001596174"/>
    </source>
</evidence>
<evidence type="ECO:0000256" key="2">
    <source>
        <dbReference type="SAM" id="MobiDB-lite"/>
    </source>
</evidence>
<protein>
    <submittedName>
        <fullName evidence="5">Peptidylprolyl isomerase</fullName>
        <ecNumber evidence="5">5.2.1.8</ecNumber>
    </submittedName>
</protein>
<feature type="region of interest" description="Disordered" evidence="2">
    <location>
        <begin position="233"/>
        <end position="257"/>
    </location>
</feature>
<keyword evidence="5" id="KW-0413">Isomerase</keyword>
<comment type="function">
    <text evidence="1">PPIases accelerate the folding of proteins. It catalyzes the cis-trans isomerization of proline imidic peptide bonds in oligopeptides.</text>
</comment>
<sequence>MSQDRGDARRARVEALRTQQARRKRAQRNKAIAAVVFLVLVIGAIIGGVLASESSHPGANSGSAQSFCGNVSSGSPNGRQWSKAPALTIDTSAAYAGTLHTSCGDVPIRLDAKGAPQTVNSFVFLAQQQYFDHTRCHRLTTSGIYVLQCGDPTGTGSGGPGYTLPDENLTDTRIAKGTYPAGTVAMANTGQAHTGGSQFFLVYQDSPLPPSYTPFGTMTADGLKLVQRIGANGTADGSGDGRPKDDVVINSVSVAKG</sequence>
<keyword evidence="6" id="KW-1185">Reference proteome</keyword>
<dbReference type="InterPro" id="IPR029000">
    <property type="entry name" value="Cyclophilin-like_dom_sf"/>
</dbReference>
<proteinExistence type="predicted"/>
<keyword evidence="3" id="KW-0472">Membrane</keyword>
<feature type="transmembrane region" description="Helical" evidence="3">
    <location>
        <begin position="31"/>
        <end position="51"/>
    </location>
</feature>
<dbReference type="PANTHER" id="PTHR45625">
    <property type="entry name" value="PEPTIDYL-PROLYL CIS-TRANS ISOMERASE-RELATED"/>
    <property type="match status" value="1"/>
</dbReference>
<dbReference type="GO" id="GO:0003755">
    <property type="term" value="F:peptidyl-prolyl cis-trans isomerase activity"/>
    <property type="evidence" value="ECO:0007669"/>
    <property type="project" value="UniProtKB-EC"/>
</dbReference>
<evidence type="ECO:0000259" key="4">
    <source>
        <dbReference type="PROSITE" id="PS50072"/>
    </source>
</evidence>
<reference evidence="6" key="1">
    <citation type="journal article" date="2019" name="Int. J. Syst. Evol. Microbiol.">
        <title>The Global Catalogue of Microorganisms (GCM) 10K type strain sequencing project: providing services to taxonomists for standard genome sequencing and annotation.</title>
        <authorList>
            <consortium name="The Broad Institute Genomics Platform"/>
            <consortium name="The Broad Institute Genome Sequencing Center for Infectious Disease"/>
            <person name="Wu L."/>
            <person name="Ma J."/>
        </authorList>
    </citation>
    <scope>NUCLEOTIDE SEQUENCE [LARGE SCALE GENOMIC DNA]</scope>
    <source>
        <strain evidence="6">JCM 4816</strain>
    </source>
</reference>
<dbReference type="PANTHER" id="PTHR45625:SF3">
    <property type="entry name" value="PEPTIDYL-PROLYL CIS-TRANS ISOMERASE B-RELATED"/>
    <property type="match status" value="1"/>
</dbReference>